<name>A0A076MIE4_AMYME</name>
<keyword evidence="1" id="KW-1133">Transmembrane helix</keyword>
<dbReference type="STRING" id="1068978.AMETH_0516"/>
<dbReference type="InterPro" id="IPR036938">
    <property type="entry name" value="PAP2/HPO_sf"/>
</dbReference>
<evidence type="ECO:0000313" key="4">
    <source>
        <dbReference type="Proteomes" id="UP000062973"/>
    </source>
</evidence>
<dbReference type="Gene3D" id="1.20.144.10">
    <property type="entry name" value="Phosphatidic acid phosphatase type 2/haloperoxidase"/>
    <property type="match status" value="1"/>
</dbReference>
<keyword evidence="1" id="KW-0472">Membrane</keyword>
<reference evidence="3 4" key="1">
    <citation type="submission" date="2014-07" db="EMBL/GenBank/DDBJ databases">
        <title>Whole Genome Sequence of the Amycolatopsis methanolica 239.</title>
        <authorList>
            <person name="Tang B."/>
        </authorList>
    </citation>
    <scope>NUCLEOTIDE SEQUENCE [LARGE SCALE GENOMIC DNA]</scope>
    <source>
        <strain evidence="3 4">239</strain>
    </source>
</reference>
<dbReference type="eggNOG" id="COG0671">
    <property type="taxonomic scope" value="Bacteria"/>
</dbReference>
<gene>
    <name evidence="3" type="ORF">AMETH_0516</name>
</gene>
<keyword evidence="1" id="KW-0812">Transmembrane</keyword>
<feature type="transmembrane region" description="Helical" evidence="1">
    <location>
        <begin position="103"/>
        <end position="122"/>
    </location>
</feature>
<feature type="transmembrane region" description="Helical" evidence="1">
    <location>
        <begin position="193"/>
        <end position="211"/>
    </location>
</feature>
<evidence type="ECO:0000259" key="2">
    <source>
        <dbReference type="Pfam" id="PF01569"/>
    </source>
</evidence>
<accession>A0A076MIE4</accession>
<keyword evidence="4" id="KW-1185">Reference proteome</keyword>
<sequence length="222" mass="22571">MTTAGLPTRTALPDALRRPLLALAIPAAVTVAVLAVRVAGAGSASALDRWILDSSGGAIPYPSAQRVTAKGLGLAGEPAGAGLLVAALIVLCLVLGHRRTALLAVLGPGLSVAVTTLLKPVVGRTINGPHLSFPSGHTAVVTAMVLVFAFVMADRLRLRPPAATAVVLYAAVTAGAAEAWAQFGMVVHYPTDTLGGFCVALVVVPVTAWLLDRVRRRAGTPA</sequence>
<evidence type="ECO:0000313" key="3">
    <source>
        <dbReference type="EMBL" id="AIJ20608.1"/>
    </source>
</evidence>
<dbReference type="HOGENOM" id="CLU_1219149_0_0_11"/>
<feature type="transmembrane region" description="Helical" evidence="1">
    <location>
        <begin position="79"/>
        <end position="96"/>
    </location>
</feature>
<dbReference type="Pfam" id="PF01569">
    <property type="entry name" value="PAP2"/>
    <property type="match status" value="1"/>
</dbReference>
<dbReference type="RefSeq" id="WP_017986475.1">
    <property type="nucleotide sequence ID" value="NZ_AQUL01000001.1"/>
</dbReference>
<proteinExistence type="predicted"/>
<dbReference type="OrthoDB" id="3822538at2"/>
<feature type="transmembrane region" description="Helical" evidence="1">
    <location>
        <begin position="165"/>
        <end position="187"/>
    </location>
</feature>
<protein>
    <submittedName>
        <fullName evidence="3">Integral membrane protein</fullName>
    </submittedName>
</protein>
<dbReference type="EMBL" id="CP009110">
    <property type="protein sequence ID" value="AIJ20608.1"/>
    <property type="molecule type" value="Genomic_DNA"/>
</dbReference>
<organism evidence="3 4">
    <name type="scientific">Amycolatopsis methanolica 239</name>
    <dbReference type="NCBI Taxonomy" id="1068978"/>
    <lineage>
        <taxon>Bacteria</taxon>
        <taxon>Bacillati</taxon>
        <taxon>Actinomycetota</taxon>
        <taxon>Actinomycetes</taxon>
        <taxon>Pseudonocardiales</taxon>
        <taxon>Pseudonocardiaceae</taxon>
        <taxon>Amycolatopsis</taxon>
        <taxon>Amycolatopsis methanolica group</taxon>
    </lineage>
</organism>
<evidence type="ECO:0000256" key="1">
    <source>
        <dbReference type="SAM" id="Phobius"/>
    </source>
</evidence>
<feature type="domain" description="Phosphatidic acid phosphatase type 2/haloperoxidase" evidence="2">
    <location>
        <begin position="130"/>
        <end position="213"/>
    </location>
</feature>
<feature type="transmembrane region" description="Helical" evidence="1">
    <location>
        <begin position="20"/>
        <end position="40"/>
    </location>
</feature>
<dbReference type="InterPro" id="IPR000326">
    <property type="entry name" value="PAP2/HPO"/>
</dbReference>
<feature type="transmembrane region" description="Helical" evidence="1">
    <location>
        <begin position="134"/>
        <end position="153"/>
    </location>
</feature>
<dbReference type="AlphaFoldDB" id="A0A076MIE4"/>
<dbReference type="SUPFAM" id="SSF48317">
    <property type="entry name" value="Acid phosphatase/Vanadium-dependent haloperoxidase"/>
    <property type="match status" value="1"/>
</dbReference>
<dbReference type="KEGG" id="amq:AMETH_0516"/>
<dbReference type="PATRIC" id="fig|1068978.7.peg.542"/>
<dbReference type="Proteomes" id="UP000062973">
    <property type="component" value="Chromosome"/>
</dbReference>